<keyword evidence="5" id="KW-0949">S-adenosyl-L-methionine</keyword>
<evidence type="ECO:0000313" key="12">
    <source>
        <dbReference type="Proteomes" id="UP000663720"/>
    </source>
</evidence>
<dbReference type="SUPFAM" id="SSF102114">
    <property type="entry name" value="Radical SAM enzymes"/>
    <property type="match status" value="1"/>
</dbReference>
<keyword evidence="9" id="KW-0411">Iron-sulfur</keyword>
<accession>A0A975B500</accession>
<comment type="subunit">
    <text evidence="3">Monomer.</text>
</comment>
<dbReference type="InterPro" id="IPR058240">
    <property type="entry name" value="rSAM_sf"/>
</dbReference>
<dbReference type="PANTHER" id="PTHR30352:SF13">
    <property type="entry name" value="GLYCYL-RADICAL ENZYME ACTIVATING ENZYME YJJW-RELATED"/>
    <property type="match status" value="1"/>
</dbReference>
<evidence type="ECO:0000259" key="10">
    <source>
        <dbReference type="PROSITE" id="PS51918"/>
    </source>
</evidence>
<evidence type="ECO:0000256" key="5">
    <source>
        <dbReference type="ARBA" id="ARBA00022691"/>
    </source>
</evidence>
<evidence type="ECO:0000256" key="2">
    <source>
        <dbReference type="ARBA" id="ARBA00009777"/>
    </source>
</evidence>
<name>A0A975B500_9BACT</name>
<feature type="domain" description="Radical SAM core" evidence="10">
    <location>
        <begin position="13"/>
        <end position="227"/>
    </location>
</feature>
<organism evidence="11 12">
    <name type="scientific">Desulfonema limicola</name>
    <dbReference type="NCBI Taxonomy" id="45656"/>
    <lineage>
        <taxon>Bacteria</taxon>
        <taxon>Pseudomonadati</taxon>
        <taxon>Thermodesulfobacteriota</taxon>
        <taxon>Desulfobacteria</taxon>
        <taxon>Desulfobacterales</taxon>
        <taxon>Desulfococcaceae</taxon>
        <taxon>Desulfonema</taxon>
    </lineage>
</organism>
<dbReference type="InterPro" id="IPR034457">
    <property type="entry name" value="Organic_radical-activating"/>
</dbReference>
<dbReference type="CDD" id="cd01335">
    <property type="entry name" value="Radical_SAM"/>
    <property type="match status" value="1"/>
</dbReference>
<dbReference type="EMBL" id="CP061799">
    <property type="protein sequence ID" value="QTA78889.1"/>
    <property type="molecule type" value="Genomic_DNA"/>
</dbReference>
<dbReference type="GO" id="GO:0051539">
    <property type="term" value="F:4 iron, 4 sulfur cluster binding"/>
    <property type="evidence" value="ECO:0007669"/>
    <property type="project" value="UniProtKB-KW"/>
</dbReference>
<dbReference type="Pfam" id="PF04055">
    <property type="entry name" value="Radical_SAM"/>
    <property type="match status" value="1"/>
</dbReference>
<dbReference type="InterPro" id="IPR007197">
    <property type="entry name" value="rSAM"/>
</dbReference>
<dbReference type="RefSeq" id="WP_207690703.1">
    <property type="nucleotide sequence ID" value="NZ_CP061799.1"/>
</dbReference>
<dbReference type="Gene3D" id="3.20.20.70">
    <property type="entry name" value="Aldolase class I"/>
    <property type="match status" value="1"/>
</dbReference>
<dbReference type="PANTHER" id="PTHR30352">
    <property type="entry name" value="PYRUVATE FORMATE-LYASE-ACTIVATING ENZYME"/>
    <property type="match status" value="1"/>
</dbReference>
<dbReference type="NCBIfam" id="TIGR02495">
    <property type="entry name" value="NrdG2"/>
    <property type="match status" value="1"/>
</dbReference>
<dbReference type="PROSITE" id="PS01087">
    <property type="entry name" value="RADICAL_ACTIVATING"/>
    <property type="match status" value="1"/>
</dbReference>
<keyword evidence="7" id="KW-0560">Oxidoreductase</keyword>
<dbReference type="SFLD" id="SFLDS00029">
    <property type="entry name" value="Radical_SAM"/>
    <property type="match status" value="1"/>
</dbReference>
<evidence type="ECO:0000256" key="9">
    <source>
        <dbReference type="ARBA" id="ARBA00023014"/>
    </source>
</evidence>
<dbReference type="PROSITE" id="PS51918">
    <property type="entry name" value="RADICAL_SAM"/>
    <property type="match status" value="1"/>
</dbReference>
<evidence type="ECO:0000256" key="3">
    <source>
        <dbReference type="ARBA" id="ARBA00011245"/>
    </source>
</evidence>
<keyword evidence="8" id="KW-0408">Iron</keyword>
<evidence type="ECO:0000256" key="1">
    <source>
        <dbReference type="ARBA" id="ARBA00001966"/>
    </source>
</evidence>
<dbReference type="GO" id="GO:0016491">
    <property type="term" value="F:oxidoreductase activity"/>
    <property type="evidence" value="ECO:0007669"/>
    <property type="project" value="UniProtKB-KW"/>
</dbReference>
<dbReference type="GO" id="GO:0046872">
    <property type="term" value="F:metal ion binding"/>
    <property type="evidence" value="ECO:0007669"/>
    <property type="project" value="UniProtKB-KW"/>
</dbReference>
<evidence type="ECO:0000313" key="11">
    <source>
        <dbReference type="EMBL" id="QTA78889.1"/>
    </source>
</evidence>
<dbReference type="Proteomes" id="UP000663720">
    <property type="component" value="Chromosome"/>
</dbReference>
<keyword evidence="6" id="KW-0479">Metal-binding</keyword>
<proteinExistence type="inferred from homology"/>
<protein>
    <submittedName>
        <fullName evidence="11">Anaerobic ribonucleoside-triphosphate reductase, activating enzyme</fullName>
    </submittedName>
</protein>
<evidence type="ECO:0000256" key="4">
    <source>
        <dbReference type="ARBA" id="ARBA00022485"/>
    </source>
</evidence>
<dbReference type="SFLD" id="SFLDG01094">
    <property type="entry name" value="Uncharacterised_Radical_SAM_Su"/>
    <property type="match status" value="1"/>
</dbReference>
<keyword evidence="4" id="KW-0004">4Fe-4S</keyword>
<dbReference type="InterPro" id="IPR013785">
    <property type="entry name" value="Aldolase_TIM"/>
</dbReference>
<dbReference type="InterPro" id="IPR012840">
    <property type="entry name" value="NrdG2"/>
</dbReference>
<dbReference type="AlphaFoldDB" id="A0A975B500"/>
<comment type="cofactor">
    <cofactor evidence="1">
        <name>[4Fe-4S] cluster</name>
        <dbReference type="ChEBI" id="CHEBI:49883"/>
    </cofactor>
</comment>
<reference evidence="11" key="1">
    <citation type="journal article" date="2021" name="Microb. Physiol.">
        <title>Proteogenomic Insights into the Physiology of Marine, Sulfate-Reducing, Filamentous Desulfonema limicola and Desulfonema magnum.</title>
        <authorList>
            <person name="Schnaars V."/>
            <person name="Wohlbrand L."/>
            <person name="Scheve S."/>
            <person name="Hinrichs C."/>
            <person name="Reinhardt R."/>
            <person name="Rabus R."/>
        </authorList>
    </citation>
    <scope>NUCLEOTIDE SEQUENCE</scope>
    <source>
        <strain evidence="11">5ac10</strain>
    </source>
</reference>
<evidence type="ECO:0000256" key="7">
    <source>
        <dbReference type="ARBA" id="ARBA00023002"/>
    </source>
</evidence>
<evidence type="ECO:0000256" key="6">
    <source>
        <dbReference type="ARBA" id="ARBA00022723"/>
    </source>
</evidence>
<comment type="similarity">
    <text evidence="2">Belongs to the organic radical-activating enzymes family.</text>
</comment>
<dbReference type="KEGG" id="dli:dnl_11360"/>
<dbReference type="InterPro" id="IPR001989">
    <property type="entry name" value="Radical_activat_CS"/>
</dbReference>
<sequence>MYFGGLQKNSFIDFPGKLSCVLFLSGCNFDCPYCHNPSLTGGCADCPHFIKENNVYDFLEKRRGFLDGVVISGGEPTLQRDLTELCQKVKNMGYPVKLDTNGSRPQVIRELIEKQLVDYLAMDIKTDPMNYSPFIKRDCDPETIFSSIRIIMESGLPYEFKTTCIKPLIDKTIVENICHLIQGAELYALQQFRDKEVLHPEFFDGRECCFTDKELLEFQLTASSWVKKCIVR</sequence>
<keyword evidence="12" id="KW-1185">Reference proteome</keyword>
<gene>
    <name evidence="11" type="primary">nrdG</name>
    <name evidence="11" type="ORF">dnl_11360</name>
</gene>
<evidence type="ECO:0000256" key="8">
    <source>
        <dbReference type="ARBA" id="ARBA00023004"/>
    </source>
</evidence>